<name>A0A3N4HAH1_ASCIM</name>
<dbReference type="AlphaFoldDB" id="A0A3N4HAH1"/>
<dbReference type="OrthoDB" id="8063529at2759"/>
<dbReference type="SUPFAM" id="SSF56219">
    <property type="entry name" value="DNase I-like"/>
    <property type="match status" value="1"/>
</dbReference>
<protein>
    <submittedName>
        <fullName evidence="4">Uncharacterized protein</fullName>
    </submittedName>
</protein>
<dbReference type="Pfam" id="PF03372">
    <property type="entry name" value="Exo_endo_phos"/>
    <property type="match status" value="1"/>
</dbReference>
<accession>A0A3N4HAH1</accession>
<dbReference type="CDD" id="cd01650">
    <property type="entry name" value="RT_nLTR_like"/>
    <property type="match status" value="1"/>
</dbReference>
<dbReference type="PANTHER" id="PTHR19446">
    <property type="entry name" value="REVERSE TRANSCRIPTASES"/>
    <property type="match status" value="1"/>
</dbReference>
<sequence length="989" mass="112035">WEHKIGNLEVSNFLHSFDIIFISEPWISSASLHLIDLPDYVLLSSLRSNASGGLLLYIRKTLPYVPLHHIPNSVEHVIVVQIGNTAICGAYIPPDASTWSTDPWALITDLLITHHAALIGDLNAKLGLPPAELAICTRGQQILEFCETTEWVVFPLNTYTFCNAQGTRSILDHILFPHHLNLYADYWDEALTWSDHLAVYMTIHLPSTPHVPHRPLPNKHPPTSSLHLPNRVSNALESKLVAQLKKLQPPKRNPHIPTQLSLPSTRASTRRAVSTLLKRSSSDPTVLPRLIELRSSQKQFQRAALRKSKSDLRAKMTLKAGSADYWSILRKTINHKDAQTIKAPPQELVTHFTALLDKTPVPNHPLLSLPPFQHATEILNYPPTKDEVVQAIQSLTDSADGEDRLSRDTIQIADVEEIWQFLLNVYEHGPPDSWKRSILVPIPKPRADPSKANNSRGITLQPHIRKIWMIIAADRTVAWAENNHILPPTQNGFRKMHRTSNNAFSLRILHETAFSDPIRYNTGMLQGDPLSPILFILYASRINIDDAHDMQLAGHAISALWFVDDVNVLGRSEDSTQHKIDDFTRQAANLDLQINEAKSEWILLGYLTKDTPPIFTVNGQPIRRVTKIKINGVTLDTSTRTWPLWPSQAATIQQLAAAARVSNLVRINAIQAGVYTPIQQLHLYKTIIRAHFVFGTESNVDCGKTVVNHLSVFEGKCLRNGLNLGSHVAYSMALHDCGLIPLHQFRVKITLRYLCYLIDVPNQPVGWALQQAISNYLDPKTVRPQSGWIARLCKIMDKSGFYPSPVNGRYFDQAEYVDNLIRLWKTGTHRQLLLNYSNTLITHKSLRLLAITQPQSPHTRIKPLSYLHLRNPSAHAIAALRLCSHKLRVFTDGWKKPKPPTGERWCPYCKDTPETEEHAINFCPQWNRLRLRFLQTIQWPTTKHTNWARKAIDLPPGALGKNLAKFIADIFYHAEERERTTPTYITNIH</sequence>
<dbReference type="InterPro" id="IPR000477">
    <property type="entry name" value="RT_dom"/>
</dbReference>
<dbReference type="Proteomes" id="UP000275078">
    <property type="component" value="Unassembled WGS sequence"/>
</dbReference>
<gene>
    <name evidence="4" type="ORF">BJ508DRAFT_316118</name>
</gene>
<dbReference type="EMBL" id="ML120022">
    <property type="protein sequence ID" value="RPA70887.1"/>
    <property type="molecule type" value="Genomic_DNA"/>
</dbReference>
<evidence type="ECO:0000313" key="5">
    <source>
        <dbReference type="Proteomes" id="UP000275078"/>
    </source>
</evidence>
<feature type="domain" description="Reverse transcriptase" evidence="2">
    <location>
        <begin position="516"/>
        <end position="629"/>
    </location>
</feature>
<dbReference type="InterPro" id="IPR036691">
    <property type="entry name" value="Endo/exonu/phosph_ase_sf"/>
</dbReference>
<reference evidence="4 5" key="1">
    <citation type="journal article" date="2018" name="Nat. Ecol. Evol.">
        <title>Pezizomycetes genomes reveal the molecular basis of ectomycorrhizal truffle lifestyle.</title>
        <authorList>
            <person name="Murat C."/>
            <person name="Payen T."/>
            <person name="Noel B."/>
            <person name="Kuo A."/>
            <person name="Morin E."/>
            <person name="Chen J."/>
            <person name="Kohler A."/>
            <person name="Krizsan K."/>
            <person name="Balestrini R."/>
            <person name="Da Silva C."/>
            <person name="Montanini B."/>
            <person name="Hainaut M."/>
            <person name="Levati E."/>
            <person name="Barry K.W."/>
            <person name="Belfiori B."/>
            <person name="Cichocki N."/>
            <person name="Clum A."/>
            <person name="Dockter R.B."/>
            <person name="Fauchery L."/>
            <person name="Guy J."/>
            <person name="Iotti M."/>
            <person name="Le Tacon F."/>
            <person name="Lindquist E.A."/>
            <person name="Lipzen A."/>
            <person name="Malagnac F."/>
            <person name="Mello A."/>
            <person name="Molinier V."/>
            <person name="Miyauchi S."/>
            <person name="Poulain J."/>
            <person name="Riccioni C."/>
            <person name="Rubini A."/>
            <person name="Sitrit Y."/>
            <person name="Splivallo R."/>
            <person name="Traeger S."/>
            <person name="Wang M."/>
            <person name="Zifcakova L."/>
            <person name="Wipf D."/>
            <person name="Zambonelli A."/>
            <person name="Paolocci F."/>
            <person name="Nowrousian M."/>
            <person name="Ottonello S."/>
            <person name="Baldrian P."/>
            <person name="Spatafora J.W."/>
            <person name="Henrissat B."/>
            <person name="Nagy L.G."/>
            <person name="Aury J.M."/>
            <person name="Wincker P."/>
            <person name="Grigoriev I.V."/>
            <person name="Bonfante P."/>
            <person name="Martin F.M."/>
        </authorList>
    </citation>
    <scope>NUCLEOTIDE SEQUENCE [LARGE SCALE GENOMIC DNA]</scope>
    <source>
        <strain evidence="4 5">RN42</strain>
    </source>
</reference>
<feature type="non-terminal residue" evidence="4">
    <location>
        <position position="1"/>
    </location>
</feature>
<organism evidence="4 5">
    <name type="scientific">Ascobolus immersus RN42</name>
    <dbReference type="NCBI Taxonomy" id="1160509"/>
    <lineage>
        <taxon>Eukaryota</taxon>
        <taxon>Fungi</taxon>
        <taxon>Dikarya</taxon>
        <taxon>Ascomycota</taxon>
        <taxon>Pezizomycotina</taxon>
        <taxon>Pezizomycetes</taxon>
        <taxon>Pezizales</taxon>
        <taxon>Ascobolaceae</taxon>
        <taxon>Ascobolus</taxon>
    </lineage>
</organism>
<evidence type="ECO:0000259" key="2">
    <source>
        <dbReference type="Pfam" id="PF00078"/>
    </source>
</evidence>
<dbReference type="Gene3D" id="3.60.10.10">
    <property type="entry name" value="Endonuclease/exonuclease/phosphatase"/>
    <property type="match status" value="1"/>
</dbReference>
<evidence type="ECO:0000256" key="1">
    <source>
        <dbReference type="SAM" id="MobiDB-lite"/>
    </source>
</evidence>
<feature type="domain" description="Endonuclease/exonuclease/phosphatase" evidence="3">
    <location>
        <begin position="9"/>
        <end position="196"/>
    </location>
</feature>
<proteinExistence type="predicted"/>
<dbReference type="Pfam" id="PF00078">
    <property type="entry name" value="RVT_1"/>
    <property type="match status" value="1"/>
</dbReference>
<evidence type="ECO:0000259" key="3">
    <source>
        <dbReference type="Pfam" id="PF03372"/>
    </source>
</evidence>
<evidence type="ECO:0000313" key="4">
    <source>
        <dbReference type="EMBL" id="RPA70887.1"/>
    </source>
</evidence>
<feature type="region of interest" description="Disordered" evidence="1">
    <location>
        <begin position="248"/>
        <end position="268"/>
    </location>
</feature>
<dbReference type="GO" id="GO:0003824">
    <property type="term" value="F:catalytic activity"/>
    <property type="evidence" value="ECO:0007669"/>
    <property type="project" value="InterPro"/>
</dbReference>
<keyword evidence="5" id="KW-1185">Reference proteome</keyword>
<feature type="compositionally biased region" description="Polar residues" evidence="1">
    <location>
        <begin position="256"/>
        <end position="267"/>
    </location>
</feature>
<dbReference type="InterPro" id="IPR005135">
    <property type="entry name" value="Endo/exonuclease/phosphatase"/>
</dbReference>